<dbReference type="AlphaFoldDB" id="A0A067SI89"/>
<evidence type="ECO:0000313" key="2">
    <source>
        <dbReference type="Proteomes" id="UP000027222"/>
    </source>
</evidence>
<evidence type="ECO:0000313" key="1">
    <source>
        <dbReference type="EMBL" id="KDR66443.1"/>
    </source>
</evidence>
<protein>
    <recommendedName>
        <fullName evidence="3">F-box domain-containing protein</fullName>
    </recommendedName>
</protein>
<name>A0A067SI89_GALM3</name>
<reference evidence="2" key="1">
    <citation type="journal article" date="2014" name="Proc. Natl. Acad. Sci. U.S.A.">
        <title>Extensive sampling of basidiomycete genomes demonstrates inadequacy of the white-rot/brown-rot paradigm for wood decay fungi.</title>
        <authorList>
            <person name="Riley R."/>
            <person name="Salamov A.A."/>
            <person name="Brown D.W."/>
            <person name="Nagy L.G."/>
            <person name="Floudas D."/>
            <person name="Held B.W."/>
            <person name="Levasseur A."/>
            <person name="Lombard V."/>
            <person name="Morin E."/>
            <person name="Otillar R."/>
            <person name="Lindquist E.A."/>
            <person name="Sun H."/>
            <person name="LaButti K.M."/>
            <person name="Schmutz J."/>
            <person name="Jabbour D."/>
            <person name="Luo H."/>
            <person name="Baker S.E."/>
            <person name="Pisabarro A.G."/>
            <person name="Walton J.D."/>
            <person name="Blanchette R.A."/>
            <person name="Henrissat B."/>
            <person name="Martin F."/>
            <person name="Cullen D."/>
            <person name="Hibbett D.S."/>
            <person name="Grigoriev I.V."/>
        </authorList>
    </citation>
    <scope>NUCLEOTIDE SEQUENCE [LARGE SCALE GENOMIC DNA]</scope>
    <source>
        <strain evidence="2">CBS 339.88</strain>
    </source>
</reference>
<dbReference type="OrthoDB" id="3068811at2759"/>
<dbReference type="SUPFAM" id="SSF52047">
    <property type="entry name" value="RNI-like"/>
    <property type="match status" value="1"/>
</dbReference>
<gene>
    <name evidence="1" type="ORF">GALMADRAFT_1151194</name>
</gene>
<dbReference type="EMBL" id="KL142423">
    <property type="protein sequence ID" value="KDR66443.1"/>
    <property type="molecule type" value="Genomic_DNA"/>
</dbReference>
<accession>A0A067SI89</accession>
<dbReference type="HOGENOM" id="CLU_662295_0_0_1"/>
<dbReference type="Proteomes" id="UP000027222">
    <property type="component" value="Unassembled WGS sequence"/>
</dbReference>
<organism evidence="1 2">
    <name type="scientific">Galerina marginata (strain CBS 339.88)</name>
    <dbReference type="NCBI Taxonomy" id="685588"/>
    <lineage>
        <taxon>Eukaryota</taxon>
        <taxon>Fungi</taxon>
        <taxon>Dikarya</taxon>
        <taxon>Basidiomycota</taxon>
        <taxon>Agaricomycotina</taxon>
        <taxon>Agaricomycetes</taxon>
        <taxon>Agaricomycetidae</taxon>
        <taxon>Agaricales</taxon>
        <taxon>Agaricineae</taxon>
        <taxon>Strophariaceae</taxon>
        <taxon>Galerina</taxon>
    </lineage>
</organism>
<keyword evidence="2" id="KW-1185">Reference proteome</keyword>
<evidence type="ECO:0008006" key="3">
    <source>
        <dbReference type="Google" id="ProtNLM"/>
    </source>
</evidence>
<sequence length="415" mass="46225">MHTLLIEDANVSLDHLPLCLTPSLKSLEVSRIPSERQIVFASFLTMLLEQVPGLVHLTLKPGRPLSQDILRSSLGFSFLRRLEFMGVTGPIDFSLLKDIGAMPELEALVMDTRDAQYQPFKPDSEKSAVPTSFQRLRELTITSGLMLMGDLIFHLHPNLGLRELSLTLVKFIGVFGVDVKGTHPSWYPVRPPAPLISTTTKKLDKVTSKAIPPVQAPPAAELAFTWMIDQILSRYALELLAINHATPNSFVVPRATIDKMLSCPTLTTLKVGWKVKPLDEILNSLDPPMPALLEVLEFPIGNALEYESQAHVSTLRHVVECYPHLIRLQCPIQPHSAVGPLYNPTVDPLSHGLKIFSVGGASPSPEQQILIASYLDYLFPTLESIQTHDGVGAVQWDYIYRLYRMCKFARLVSRE</sequence>
<proteinExistence type="predicted"/>